<reference evidence="1 2" key="1">
    <citation type="submission" date="2015-12" db="EMBL/GenBank/DDBJ databases">
        <title>Genome sequence of the marine Rhodobacteraceae strain O3.65, Candidatus Tritonibacter horizontis.</title>
        <authorList>
            <person name="Poehlein A."/>
            <person name="Giebel H.A."/>
            <person name="Voget S."/>
            <person name="Brinkhoff T."/>
        </authorList>
    </citation>
    <scope>NUCLEOTIDE SEQUENCE [LARGE SCALE GENOMIC DNA]</scope>
    <source>
        <strain evidence="1 2">O3.65</strain>
    </source>
</reference>
<protein>
    <submittedName>
        <fullName evidence="1">VirC1 protein</fullName>
    </submittedName>
</protein>
<dbReference type="EMBL" id="LPUY01000096">
    <property type="protein sequence ID" value="KUP91400.1"/>
    <property type="molecule type" value="Genomic_DNA"/>
</dbReference>
<dbReference type="InterPro" id="IPR027417">
    <property type="entry name" value="P-loop_NTPase"/>
</dbReference>
<sequence>MLVVTAISAKGGSGKTTLIQMLASAMLARGRRVHVMDADADKQILEWESKSARADFGDLPRLPWPTGLTVVDAPETVEGLYHALDSFEAEGVDLVLIDTRPGEHPDTETLALACDMILVPAVPVQSDFVAALKTLTWVMRMIETLGPDDPAPLFSAVLMNADKRAIDFVTAGDDLERDAARSRVHRQDLEVFEVISTLPLLPTPVPHLAAIQRMPLTGPLGYVRDIYEQDLRHRLQAGHLSSALALCSEILGDIEAVVDAANG</sequence>
<comment type="caution">
    <text evidence="1">The sequence shown here is derived from an EMBL/GenBank/DDBJ whole genome shotgun (WGS) entry which is preliminary data.</text>
</comment>
<accession>A0A132BUH2</accession>
<proteinExistence type="predicted"/>
<evidence type="ECO:0000313" key="1">
    <source>
        <dbReference type="EMBL" id="KUP91400.1"/>
    </source>
</evidence>
<dbReference type="OrthoDB" id="9804460at2"/>
<dbReference type="Pfam" id="PF07015">
    <property type="entry name" value="VirC1"/>
    <property type="match status" value="1"/>
</dbReference>
<dbReference type="PANTHER" id="PTHR13696">
    <property type="entry name" value="P-LOOP CONTAINING NUCLEOSIDE TRIPHOSPHATE HYDROLASE"/>
    <property type="match status" value="1"/>
</dbReference>
<dbReference type="RefSeq" id="WP_068247275.1">
    <property type="nucleotide sequence ID" value="NZ_LPUY01000096.1"/>
</dbReference>
<dbReference type="AlphaFoldDB" id="A0A132BUH2"/>
<organism evidence="1 2">
    <name type="scientific">Tritonibacter horizontis</name>
    <dbReference type="NCBI Taxonomy" id="1768241"/>
    <lineage>
        <taxon>Bacteria</taxon>
        <taxon>Pseudomonadati</taxon>
        <taxon>Pseudomonadota</taxon>
        <taxon>Alphaproteobacteria</taxon>
        <taxon>Rhodobacterales</taxon>
        <taxon>Paracoccaceae</taxon>
        <taxon>Tritonibacter</taxon>
    </lineage>
</organism>
<dbReference type="CDD" id="cd02042">
    <property type="entry name" value="ParAB_family"/>
    <property type="match status" value="1"/>
</dbReference>
<name>A0A132BUH2_9RHOB</name>
<dbReference type="SUPFAM" id="SSF52540">
    <property type="entry name" value="P-loop containing nucleoside triphosphate hydrolases"/>
    <property type="match status" value="1"/>
</dbReference>
<dbReference type="PATRIC" id="fig|1768241.3.peg.3898"/>
<keyword evidence="2" id="KW-1185">Reference proteome</keyword>
<dbReference type="PANTHER" id="PTHR13696:SF96">
    <property type="entry name" value="COBQ_COBB_MIND_PARA NUCLEOTIDE BINDING DOMAIN-CONTAINING PROTEIN"/>
    <property type="match status" value="1"/>
</dbReference>
<dbReference type="Proteomes" id="UP000068382">
    <property type="component" value="Unassembled WGS sequence"/>
</dbReference>
<gene>
    <name evidence="1" type="ORF">TRIHO_37360</name>
</gene>
<dbReference type="InterPro" id="IPR050678">
    <property type="entry name" value="DNA_Partitioning_ATPase"/>
</dbReference>
<dbReference type="InterPro" id="IPR009744">
    <property type="entry name" value="VirC1"/>
</dbReference>
<dbReference type="Gene3D" id="3.40.50.300">
    <property type="entry name" value="P-loop containing nucleotide triphosphate hydrolases"/>
    <property type="match status" value="1"/>
</dbReference>
<evidence type="ECO:0000313" key="2">
    <source>
        <dbReference type="Proteomes" id="UP000068382"/>
    </source>
</evidence>